<keyword evidence="2" id="KW-1185">Reference proteome</keyword>
<dbReference type="EMBL" id="JAAAIN010006196">
    <property type="protein sequence ID" value="KAG0271531.1"/>
    <property type="molecule type" value="Genomic_DNA"/>
</dbReference>
<name>A0A9P6QMC1_9FUNG</name>
<evidence type="ECO:0000313" key="1">
    <source>
        <dbReference type="EMBL" id="KAG0271531.1"/>
    </source>
</evidence>
<organism evidence="1 2">
    <name type="scientific">Linnemannia gamsii</name>
    <dbReference type="NCBI Taxonomy" id="64522"/>
    <lineage>
        <taxon>Eukaryota</taxon>
        <taxon>Fungi</taxon>
        <taxon>Fungi incertae sedis</taxon>
        <taxon>Mucoromycota</taxon>
        <taxon>Mortierellomycotina</taxon>
        <taxon>Mortierellomycetes</taxon>
        <taxon>Mortierellales</taxon>
        <taxon>Mortierellaceae</taxon>
        <taxon>Linnemannia</taxon>
    </lineage>
</organism>
<evidence type="ECO:0000313" key="2">
    <source>
        <dbReference type="Proteomes" id="UP000823405"/>
    </source>
</evidence>
<feature type="non-terminal residue" evidence="1">
    <location>
        <position position="124"/>
    </location>
</feature>
<accession>A0A9P6QMC1</accession>
<dbReference type="AlphaFoldDB" id="A0A9P6QMC1"/>
<feature type="non-terminal residue" evidence="1">
    <location>
        <position position="1"/>
    </location>
</feature>
<comment type="caution">
    <text evidence="1">The sequence shown here is derived from an EMBL/GenBank/DDBJ whole genome shotgun (WGS) entry which is preliminary data.</text>
</comment>
<reference evidence="1" key="1">
    <citation type="journal article" date="2020" name="Fungal Divers.">
        <title>Resolving the Mortierellaceae phylogeny through synthesis of multi-gene phylogenetics and phylogenomics.</title>
        <authorList>
            <person name="Vandepol N."/>
            <person name="Liber J."/>
            <person name="Desiro A."/>
            <person name="Na H."/>
            <person name="Kennedy M."/>
            <person name="Barry K."/>
            <person name="Grigoriev I.V."/>
            <person name="Miller A.N."/>
            <person name="O'Donnell K."/>
            <person name="Stajich J.E."/>
            <person name="Bonito G."/>
        </authorList>
    </citation>
    <scope>NUCLEOTIDE SEQUENCE</scope>
    <source>
        <strain evidence="1">NVP60</strain>
    </source>
</reference>
<sequence>TIHRSTIRTSRILGQEGLDLSVTTVQPSTSTRVACRPMALSLTAWRSTRRNVDTRLSNRNSNRLLAKVAVAATATPAKTTTATIVSTATSQTPWMIYNCLTTTGRMRKLRVKTKTYSSTMLAAT</sequence>
<dbReference type="Proteomes" id="UP000823405">
    <property type="component" value="Unassembled WGS sequence"/>
</dbReference>
<protein>
    <submittedName>
        <fullName evidence="1">Uncharacterized protein</fullName>
    </submittedName>
</protein>
<gene>
    <name evidence="1" type="ORF">BGZ97_011218</name>
</gene>
<proteinExistence type="predicted"/>